<organism evidence="2 3">
    <name type="scientific">Thiohalophilus thiocyanatoxydans</name>
    <dbReference type="NCBI Taxonomy" id="381308"/>
    <lineage>
        <taxon>Bacteria</taxon>
        <taxon>Pseudomonadati</taxon>
        <taxon>Pseudomonadota</taxon>
        <taxon>Gammaproteobacteria</taxon>
        <taxon>Thiohalomonadales</taxon>
        <taxon>Thiohalophilaceae</taxon>
        <taxon>Thiohalophilus</taxon>
    </lineage>
</organism>
<dbReference type="OrthoDB" id="6381296at2"/>
<dbReference type="AlphaFoldDB" id="A0A4R8INH2"/>
<dbReference type="RefSeq" id="WP_134081402.1">
    <property type="nucleotide sequence ID" value="NZ_SOQX01000002.1"/>
</dbReference>
<sequence length="180" mass="20130">MLTAAKKRPEDQTTDEWLAEYGGTSHASADGMRPPKHPPGANSSANETTHLFRFIGHRTTRTGSVVLEFETLDGQLQAVKFFNVSIKSRRGNTYPAGIHGQFDPPERGKFRRFWMEAVGQPPGRWCRVHKSLRSKLGKLVFTGEIKHCIDRKGIGYNKITNLTCVQEGELAQLSHKLGTI</sequence>
<name>A0A4R8INH2_9GAMM</name>
<evidence type="ECO:0000313" key="3">
    <source>
        <dbReference type="Proteomes" id="UP000294914"/>
    </source>
</evidence>
<comment type="caution">
    <text evidence="2">The sequence shown here is derived from an EMBL/GenBank/DDBJ whole genome shotgun (WGS) entry which is preliminary data.</text>
</comment>
<dbReference type="EMBL" id="SOQX01000002">
    <property type="protein sequence ID" value="TDY02422.1"/>
    <property type="molecule type" value="Genomic_DNA"/>
</dbReference>
<evidence type="ECO:0000256" key="1">
    <source>
        <dbReference type="SAM" id="MobiDB-lite"/>
    </source>
</evidence>
<dbReference type="Proteomes" id="UP000294914">
    <property type="component" value="Unassembled WGS sequence"/>
</dbReference>
<gene>
    <name evidence="2" type="ORF">EDC23_0791</name>
</gene>
<feature type="region of interest" description="Disordered" evidence="1">
    <location>
        <begin position="1"/>
        <end position="46"/>
    </location>
</feature>
<proteinExistence type="predicted"/>
<reference evidence="2 3" key="1">
    <citation type="submission" date="2019-03" db="EMBL/GenBank/DDBJ databases">
        <title>Genomic Encyclopedia of Type Strains, Phase IV (KMG-IV): sequencing the most valuable type-strain genomes for metagenomic binning, comparative biology and taxonomic classification.</title>
        <authorList>
            <person name="Goeker M."/>
        </authorList>
    </citation>
    <scope>NUCLEOTIDE SEQUENCE [LARGE SCALE GENOMIC DNA]</scope>
    <source>
        <strain evidence="2 3">DSM 16326</strain>
    </source>
</reference>
<evidence type="ECO:0000313" key="2">
    <source>
        <dbReference type="EMBL" id="TDY02422.1"/>
    </source>
</evidence>
<accession>A0A4R8INH2</accession>
<keyword evidence="3" id="KW-1185">Reference proteome</keyword>
<protein>
    <submittedName>
        <fullName evidence="2">Uncharacterized protein</fullName>
    </submittedName>
</protein>